<gene>
    <name evidence="2" type="ORF">SAMN05660733_04317</name>
</gene>
<feature type="transmembrane region" description="Helical" evidence="1">
    <location>
        <begin position="133"/>
        <end position="155"/>
    </location>
</feature>
<dbReference type="eggNOG" id="ENOG50320BA">
    <property type="taxonomic scope" value="Bacteria"/>
</dbReference>
<name>A0A1W2EQJ1_9PSEU</name>
<keyword evidence="1" id="KW-0472">Membrane</keyword>
<keyword evidence="1" id="KW-1133">Transmembrane helix</keyword>
<proteinExistence type="predicted"/>
<sequence length="172" mass="18938">MLDTYIDLKDVRVTGYVSMGLIALVAAESIWGTINDWQGGSSSWSFLAIMLVVPAGVASIVWFRGVTHNAEAIALHGVRTVSQVWKASDPAQREVPFAQRVASPLIKPWQWAFLAMVLCDVFESLLLDTPFYVVFSTLSTLCAIGAGGLACFLVFRISIMQRRFAVPQRKRG</sequence>
<dbReference type="STRING" id="40571.SAMN05660733_04317"/>
<dbReference type="EMBL" id="FWYC01000010">
    <property type="protein sequence ID" value="SMD11802.1"/>
    <property type="molecule type" value="Genomic_DNA"/>
</dbReference>
<evidence type="ECO:0000313" key="3">
    <source>
        <dbReference type="Proteomes" id="UP000192840"/>
    </source>
</evidence>
<accession>A0A1W2EQJ1</accession>
<organism evidence="2 3">
    <name type="scientific">Lentzea albidocapillata</name>
    <dbReference type="NCBI Taxonomy" id="40571"/>
    <lineage>
        <taxon>Bacteria</taxon>
        <taxon>Bacillati</taxon>
        <taxon>Actinomycetota</taxon>
        <taxon>Actinomycetes</taxon>
        <taxon>Pseudonocardiales</taxon>
        <taxon>Pseudonocardiaceae</taxon>
        <taxon>Lentzea</taxon>
    </lineage>
</organism>
<keyword evidence="1" id="KW-0812">Transmembrane</keyword>
<keyword evidence="3" id="KW-1185">Reference proteome</keyword>
<dbReference type="AlphaFoldDB" id="A0A1W2EQJ1"/>
<feature type="transmembrane region" description="Helical" evidence="1">
    <location>
        <begin position="12"/>
        <end position="31"/>
    </location>
</feature>
<dbReference type="Proteomes" id="UP000192840">
    <property type="component" value="Unassembled WGS sequence"/>
</dbReference>
<reference evidence="3" key="1">
    <citation type="submission" date="2017-04" db="EMBL/GenBank/DDBJ databases">
        <authorList>
            <person name="Varghese N."/>
            <person name="Submissions S."/>
        </authorList>
    </citation>
    <scope>NUCLEOTIDE SEQUENCE [LARGE SCALE GENOMIC DNA]</scope>
    <source>
        <strain evidence="3">DSM 44073</strain>
    </source>
</reference>
<evidence type="ECO:0000256" key="1">
    <source>
        <dbReference type="SAM" id="Phobius"/>
    </source>
</evidence>
<feature type="transmembrane region" description="Helical" evidence="1">
    <location>
        <begin position="43"/>
        <end position="63"/>
    </location>
</feature>
<protein>
    <submittedName>
        <fullName evidence="2">Uncharacterized protein</fullName>
    </submittedName>
</protein>
<evidence type="ECO:0000313" key="2">
    <source>
        <dbReference type="EMBL" id="SMD11802.1"/>
    </source>
</evidence>